<dbReference type="eggNOG" id="COG0619">
    <property type="taxonomic scope" value="Bacteria"/>
</dbReference>
<comment type="subcellular location">
    <subcellularLocation>
        <location evidence="1">Membrane</location>
        <topology evidence="1">Multi-pass membrane protein</topology>
    </subcellularLocation>
</comment>
<sequence>MNFPIGRYVPINSPIHEIDPRAKLIVYISLAILSFFCQSPADFMFIYLLFFLQAYLSNVPIKFYLRNLKSVYLIALFIVFFQIFFTPGKVIFQIGSLIATIEGMKNAVVLVLRLFGAVLFSTLLSFTTAPLRMAHSIEDLMLRLKFSQRIARSVGLIFSISMRFIPILSKEAEQIVLAQRARGAKFKKNGLFPELRTFIAIIVPLIVLSIKKADELAIAMQVRGFDRAHKTSVRQDYFQWNIKSSLLCFMGVLSFLFVILN</sequence>
<keyword evidence="3 6" id="KW-0812">Transmembrane</keyword>
<feature type="transmembrane region" description="Helical" evidence="6">
    <location>
        <begin position="71"/>
        <end position="95"/>
    </location>
</feature>
<dbReference type="AlphaFoldDB" id="C5CGV9"/>
<evidence type="ECO:0000313" key="7">
    <source>
        <dbReference type="EMBL" id="ACR80628.1"/>
    </source>
</evidence>
<dbReference type="InterPro" id="IPR003339">
    <property type="entry name" value="ABC/ECF_trnsptr_transmembrane"/>
</dbReference>
<evidence type="ECO:0000256" key="5">
    <source>
        <dbReference type="ARBA" id="ARBA00023136"/>
    </source>
</evidence>
<evidence type="ECO:0000256" key="1">
    <source>
        <dbReference type="ARBA" id="ARBA00004141"/>
    </source>
</evidence>
<dbReference type="CDD" id="cd16914">
    <property type="entry name" value="EcfT"/>
    <property type="match status" value="1"/>
</dbReference>
<dbReference type="EMBL" id="CP001634">
    <property type="protein sequence ID" value="ACR80628.1"/>
    <property type="molecule type" value="Genomic_DNA"/>
</dbReference>
<name>C5CGV9_KOSOT</name>
<accession>C5CGV9</accession>
<keyword evidence="8" id="KW-1185">Reference proteome</keyword>
<dbReference type="PANTHER" id="PTHR34857">
    <property type="entry name" value="SLL0384 PROTEIN"/>
    <property type="match status" value="1"/>
</dbReference>
<protein>
    <submittedName>
        <fullName evidence="7">Cobalt transport protein</fullName>
    </submittedName>
</protein>
<evidence type="ECO:0000256" key="2">
    <source>
        <dbReference type="ARBA" id="ARBA00022475"/>
    </source>
</evidence>
<dbReference type="PANTHER" id="PTHR34857:SF2">
    <property type="entry name" value="SLL0384 PROTEIN"/>
    <property type="match status" value="1"/>
</dbReference>
<feature type="transmembrane region" description="Helical" evidence="6">
    <location>
        <begin position="240"/>
        <end position="260"/>
    </location>
</feature>
<keyword evidence="4 6" id="KW-1133">Transmembrane helix</keyword>
<proteinExistence type="predicted"/>
<dbReference type="GO" id="GO:0005886">
    <property type="term" value="C:plasma membrane"/>
    <property type="evidence" value="ECO:0007669"/>
    <property type="project" value="UniProtKB-ARBA"/>
</dbReference>
<dbReference type="InterPro" id="IPR051611">
    <property type="entry name" value="ECF_transporter_component"/>
</dbReference>
<dbReference type="STRING" id="521045.Kole_1947"/>
<dbReference type="KEGG" id="kol:Kole_1947"/>
<feature type="transmembrane region" description="Helical" evidence="6">
    <location>
        <begin position="107"/>
        <end position="129"/>
    </location>
</feature>
<dbReference type="OrthoDB" id="8075495at2"/>
<gene>
    <name evidence="7" type="ordered locus">Kole_1947</name>
</gene>
<evidence type="ECO:0000313" key="8">
    <source>
        <dbReference type="Proteomes" id="UP000002382"/>
    </source>
</evidence>
<organism evidence="7 8">
    <name type="scientific">Kosmotoga olearia (strain ATCC BAA-1733 / DSM 21960 / TBF 19.5.1)</name>
    <dbReference type="NCBI Taxonomy" id="521045"/>
    <lineage>
        <taxon>Bacteria</taxon>
        <taxon>Thermotogati</taxon>
        <taxon>Thermotogota</taxon>
        <taxon>Thermotogae</taxon>
        <taxon>Kosmotogales</taxon>
        <taxon>Kosmotogaceae</taxon>
        <taxon>Kosmotoga</taxon>
    </lineage>
</organism>
<evidence type="ECO:0000256" key="3">
    <source>
        <dbReference type="ARBA" id="ARBA00022692"/>
    </source>
</evidence>
<evidence type="ECO:0000256" key="6">
    <source>
        <dbReference type="SAM" id="Phobius"/>
    </source>
</evidence>
<evidence type="ECO:0000256" key="4">
    <source>
        <dbReference type="ARBA" id="ARBA00022989"/>
    </source>
</evidence>
<dbReference type="Pfam" id="PF02361">
    <property type="entry name" value="CbiQ"/>
    <property type="match status" value="1"/>
</dbReference>
<keyword evidence="5 6" id="KW-0472">Membrane</keyword>
<dbReference type="RefSeq" id="WP_015869271.1">
    <property type="nucleotide sequence ID" value="NC_012785.1"/>
</dbReference>
<reference evidence="7 8" key="2">
    <citation type="journal article" date="2011" name="J. Bacteriol.">
        <title>Genome Sequence of Kosmotoga olearia Strain TBF 19.5.1, a Thermophilic Bacterium with a Wide Growth Temperature Range, Isolated from the Troll B Oil Platform in the North Sea.</title>
        <authorList>
            <person name="Swithers K.S."/>
            <person name="Dipippo J.L."/>
            <person name="Bruce D.C."/>
            <person name="Detter C."/>
            <person name="Tapia R."/>
            <person name="Han S."/>
            <person name="Goodwin L.A."/>
            <person name="Han J."/>
            <person name="Woyke T."/>
            <person name="Pitluck S."/>
            <person name="Pennacchio L."/>
            <person name="Nolan M."/>
            <person name="Mikhailova N."/>
            <person name="Land M.L."/>
            <person name="Nesbo C.L."/>
            <person name="Gogarten J.P."/>
            <person name="Noll K.M."/>
        </authorList>
    </citation>
    <scope>NUCLEOTIDE SEQUENCE [LARGE SCALE GENOMIC DNA]</scope>
    <source>
        <strain evidence="8">ATCC BAA-1733 / DSM 21960 / TBF 19.5.1</strain>
    </source>
</reference>
<dbReference type="HOGENOM" id="CLU_056469_2_2_0"/>
<reference evidence="7 8" key="1">
    <citation type="submission" date="2009-06" db="EMBL/GenBank/DDBJ databases">
        <title>Complete sequence of Thermotogales bacterium TBF 19.5.1.</title>
        <authorList>
            <consortium name="US DOE Joint Genome Institute"/>
            <person name="Lucas S."/>
            <person name="Copeland A."/>
            <person name="Lapidus A."/>
            <person name="Glavina del Rio T."/>
            <person name="Tice H."/>
            <person name="Bruce D."/>
            <person name="Goodwin L."/>
            <person name="Pitluck S."/>
            <person name="Chertkov O."/>
            <person name="Brettin T."/>
            <person name="Detter J.C."/>
            <person name="Han C."/>
            <person name="Schmutz J."/>
            <person name="Larimer F."/>
            <person name="Land M."/>
            <person name="Hauser L."/>
            <person name="Kyrpides N."/>
            <person name="Ovchinnikova G."/>
            <person name="Noll K."/>
        </authorList>
    </citation>
    <scope>NUCLEOTIDE SEQUENCE [LARGE SCALE GENOMIC DNA]</scope>
    <source>
        <strain evidence="8">ATCC BAA-1733 / DSM 21960 / TBF 19.5.1</strain>
    </source>
</reference>
<dbReference type="Proteomes" id="UP000002382">
    <property type="component" value="Chromosome"/>
</dbReference>
<keyword evidence="2" id="KW-1003">Cell membrane</keyword>